<dbReference type="EMBL" id="JAUIZM010000010">
    <property type="protein sequence ID" value="KAK1362016.1"/>
    <property type="molecule type" value="Genomic_DNA"/>
</dbReference>
<proteinExistence type="predicted"/>
<gene>
    <name evidence="1" type="ORF">POM88_046490</name>
</gene>
<evidence type="ECO:0000313" key="2">
    <source>
        <dbReference type="Proteomes" id="UP001237642"/>
    </source>
</evidence>
<keyword evidence="2" id="KW-1185">Reference proteome</keyword>
<dbReference type="AlphaFoldDB" id="A0AAD8H7Y3"/>
<reference evidence="1" key="1">
    <citation type="submission" date="2023-02" db="EMBL/GenBank/DDBJ databases">
        <title>Genome of toxic invasive species Heracleum sosnowskyi carries increased number of genes despite the absence of recent whole-genome duplications.</title>
        <authorList>
            <person name="Schelkunov M."/>
            <person name="Shtratnikova V."/>
            <person name="Makarenko M."/>
            <person name="Klepikova A."/>
            <person name="Omelchenko D."/>
            <person name="Novikova G."/>
            <person name="Obukhova E."/>
            <person name="Bogdanov V."/>
            <person name="Penin A."/>
            <person name="Logacheva M."/>
        </authorList>
    </citation>
    <scope>NUCLEOTIDE SEQUENCE</scope>
    <source>
        <strain evidence="1">Hsosn_3</strain>
        <tissue evidence="1">Leaf</tissue>
    </source>
</reference>
<evidence type="ECO:0000313" key="1">
    <source>
        <dbReference type="EMBL" id="KAK1362016.1"/>
    </source>
</evidence>
<dbReference type="Proteomes" id="UP001237642">
    <property type="component" value="Unassembled WGS sequence"/>
</dbReference>
<organism evidence="1 2">
    <name type="scientific">Heracleum sosnowskyi</name>
    <dbReference type="NCBI Taxonomy" id="360622"/>
    <lineage>
        <taxon>Eukaryota</taxon>
        <taxon>Viridiplantae</taxon>
        <taxon>Streptophyta</taxon>
        <taxon>Embryophyta</taxon>
        <taxon>Tracheophyta</taxon>
        <taxon>Spermatophyta</taxon>
        <taxon>Magnoliopsida</taxon>
        <taxon>eudicotyledons</taxon>
        <taxon>Gunneridae</taxon>
        <taxon>Pentapetalae</taxon>
        <taxon>asterids</taxon>
        <taxon>campanulids</taxon>
        <taxon>Apiales</taxon>
        <taxon>Apiaceae</taxon>
        <taxon>Apioideae</taxon>
        <taxon>apioid superclade</taxon>
        <taxon>Tordylieae</taxon>
        <taxon>Tordyliinae</taxon>
        <taxon>Heracleum</taxon>
    </lineage>
</organism>
<protein>
    <submittedName>
        <fullName evidence="1">Uncharacterized protein</fullName>
    </submittedName>
</protein>
<sequence>MPFPVIRQPSEQPKVTMERPELFSSTNQGRIHLLPVQYSHQKFHFRLWITQVDGAADEHEWIRMDALHQLSFSALLCSDQVLTSEYYSSCSNRTGKMLPTLGNSVKVVPTFGLHHF</sequence>
<accession>A0AAD8H7Y3</accession>
<comment type="caution">
    <text evidence="1">The sequence shown here is derived from an EMBL/GenBank/DDBJ whole genome shotgun (WGS) entry which is preliminary data.</text>
</comment>
<name>A0AAD8H7Y3_9APIA</name>
<reference evidence="1" key="2">
    <citation type="submission" date="2023-05" db="EMBL/GenBank/DDBJ databases">
        <authorList>
            <person name="Schelkunov M.I."/>
        </authorList>
    </citation>
    <scope>NUCLEOTIDE SEQUENCE</scope>
    <source>
        <strain evidence="1">Hsosn_3</strain>
        <tissue evidence="1">Leaf</tissue>
    </source>
</reference>